<dbReference type="InterPro" id="IPR007569">
    <property type="entry name" value="DUF559"/>
</dbReference>
<dbReference type="InterPro" id="IPR011335">
    <property type="entry name" value="Restrct_endonuc-II-like"/>
</dbReference>
<reference evidence="2" key="1">
    <citation type="submission" date="2022-12" db="EMBL/GenBank/DDBJ databases">
        <title>Paraconexibacter alkalitolerans sp. nov. and Baekduia alba sp. nov., isolated from soil and emended description of the genera Paraconexibacter (Chun et al., 2020) and Baekduia (An et al., 2020).</title>
        <authorList>
            <person name="Vieira S."/>
            <person name="Huber K.J."/>
            <person name="Geppert A."/>
            <person name="Wolf J."/>
            <person name="Neumann-Schaal M."/>
            <person name="Muesken M."/>
            <person name="Overmann J."/>
        </authorList>
    </citation>
    <scope>NUCLEOTIDE SEQUENCE</scope>
    <source>
        <strain evidence="2">AEG42_29</strain>
    </source>
</reference>
<dbReference type="KEGG" id="parq:DSM112329_05024"/>
<proteinExistence type="predicted"/>
<protein>
    <recommendedName>
        <fullName evidence="1">DUF559 domain-containing protein</fullName>
    </recommendedName>
</protein>
<name>A0AAU7B2F4_9ACTN</name>
<dbReference type="Gene3D" id="3.40.960.10">
    <property type="entry name" value="VSR Endonuclease"/>
    <property type="match status" value="1"/>
</dbReference>
<dbReference type="AlphaFoldDB" id="A0AAU7B2F4"/>
<evidence type="ECO:0000259" key="1">
    <source>
        <dbReference type="Pfam" id="PF04480"/>
    </source>
</evidence>
<feature type="domain" description="DUF559" evidence="1">
    <location>
        <begin position="186"/>
        <end position="252"/>
    </location>
</feature>
<accession>A0AAU7B2F4</accession>
<sequence>MRLGPSVYQVGPVVTDDALRFAALNVGGTHCELSHHSAVELLDAGPRDPDAHHITVPRGCCPGRSSGVVVHHARSLTAADVVRIRGMRVTAPGRTALDMAAILVPEELAALVTRLLHARKLTPAAFAALASRHRGHPGLGRLLALSPGRTPTESPLEDRVRDLILDPLPLPEAVPQFWVTGLSGSRYRVDFAFPDAWTLIEADSRTHHDRTAAFEADRTRDADLAAVGWLSLRITHDHVERHRRPTQQRVLATVARRLPA</sequence>
<dbReference type="Pfam" id="PF04480">
    <property type="entry name" value="DUF559"/>
    <property type="match status" value="1"/>
</dbReference>
<evidence type="ECO:0000313" key="2">
    <source>
        <dbReference type="EMBL" id="XAY08128.1"/>
    </source>
</evidence>
<dbReference type="SUPFAM" id="SSF52980">
    <property type="entry name" value="Restriction endonuclease-like"/>
    <property type="match status" value="1"/>
</dbReference>
<organism evidence="2">
    <name type="scientific">Paraconexibacter sp. AEG42_29</name>
    <dbReference type="NCBI Taxonomy" id="2997339"/>
    <lineage>
        <taxon>Bacteria</taxon>
        <taxon>Bacillati</taxon>
        <taxon>Actinomycetota</taxon>
        <taxon>Thermoleophilia</taxon>
        <taxon>Solirubrobacterales</taxon>
        <taxon>Paraconexibacteraceae</taxon>
        <taxon>Paraconexibacter</taxon>
    </lineage>
</organism>
<dbReference type="EMBL" id="CP114014">
    <property type="protein sequence ID" value="XAY08128.1"/>
    <property type="molecule type" value="Genomic_DNA"/>
</dbReference>
<gene>
    <name evidence="2" type="ORF">DSM112329_05024</name>
</gene>